<evidence type="ECO:0000256" key="6">
    <source>
        <dbReference type="ARBA" id="ARBA00023304"/>
    </source>
</evidence>
<dbReference type="InterPro" id="IPR004789">
    <property type="entry name" value="Acetalactate_synth_ssu"/>
</dbReference>
<dbReference type="Proteomes" id="UP000679950">
    <property type="component" value="Unassembled WGS sequence"/>
</dbReference>
<comment type="pathway">
    <text evidence="1 8">Amino-acid biosynthesis; L-isoleucine biosynthesis; L-isoleucine from 2-oxobutanoate: step 1/4.</text>
</comment>
<reference evidence="10 11" key="1">
    <citation type="submission" date="2021-03" db="EMBL/GenBank/DDBJ databases">
        <title>Antimicrobial resistance genes in bacteria isolated from Japanese honey, and their potential for conferring macrolide and lincosamide resistance in the American foulbrood pathogen Paenibacillus larvae.</title>
        <authorList>
            <person name="Okamoto M."/>
            <person name="Kumagai M."/>
            <person name="Kanamori H."/>
            <person name="Takamatsu D."/>
        </authorList>
    </citation>
    <scope>NUCLEOTIDE SEQUENCE [LARGE SCALE GENOMIC DNA]</scope>
    <source>
        <strain evidence="10 11">J8TS2</strain>
    </source>
</reference>
<evidence type="ECO:0000256" key="2">
    <source>
        <dbReference type="ARBA" id="ARBA00005025"/>
    </source>
</evidence>
<dbReference type="InterPro" id="IPR039557">
    <property type="entry name" value="AHAS_ACT"/>
</dbReference>
<dbReference type="EMBL" id="BORB01000040">
    <property type="protein sequence ID" value="GIN59299.1"/>
    <property type="molecule type" value="Genomic_DNA"/>
</dbReference>
<protein>
    <recommendedName>
        <fullName evidence="8">Acetolactate synthase small subunit</fullName>
        <shortName evidence="8">AHAS</shortName>
        <shortName evidence="8">ALS</shortName>
        <ecNumber evidence="8">2.2.1.6</ecNumber>
    </recommendedName>
    <alternativeName>
        <fullName evidence="8">Acetohydroxy-acid synthase small subunit</fullName>
    </alternativeName>
</protein>
<comment type="subunit">
    <text evidence="4 8">Dimer of large and small chains.</text>
</comment>
<dbReference type="PANTHER" id="PTHR30239:SF0">
    <property type="entry name" value="ACETOLACTATE SYNTHASE SMALL SUBUNIT 1, CHLOROPLASTIC"/>
    <property type="match status" value="1"/>
</dbReference>
<dbReference type="PROSITE" id="PS51671">
    <property type="entry name" value="ACT"/>
    <property type="match status" value="1"/>
</dbReference>
<evidence type="ECO:0000256" key="8">
    <source>
        <dbReference type="RuleBase" id="RU368092"/>
    </source>
</evidence>
<feature type="domain" description="ACT" evidence="9">
    <location>
        <begin position="7"/>
        <end position="82"/>
    </location>
</feature>
<evidence type="ECO:0000256" key="1">
    <source>
        <dbReference type="ARBA" id="ARBA00004974"/>
    </source>
</evidence>
<keyword evidence="8" id="KW-0808">Transferase</keyword>
<organism evidence="10 11">
    <name type="scientific">Lederbergia ruris</name>
    <dbReference type="NCBI Taxonomy" id="217495"/>
    <lineage>
        <taxon>Bacteria</taxon>
        <taxon>Bacillati</taxon>
        <taxon>Bacillota</taxon>
        <taxon>Bacilli</taxon>
        <taxon>Bacillales</taxon>
        <taxon>Bacillaceae</taxon>
        <taxon>Lederbergia</taxon>
    </lineage>
</organism>
<dbReference type="EC" id="2.2.1.6" evidence="8"/>
<accession>A0ABQ4KMY7</accession>
<comment type="similarity">
    <text evidence="3 8">Belongs to the acetolactate synthase small subunit family.</text>
</comment>
<dbReference type="NCBIfam" id="TIGR00119">
    <property type="entry name" value="acolac_sm"/>
    <property type="match status" value="1"/>
</dbReference>
<dbReference type="InterPro" id="IPR045865">
    <property type="entry name" value="ACT-like_dom_sf"/>
</dbReference>
<comment type="catalytic activity">
    <reaction evidence="7 8">
        <text>2 pyruvate + H(+) = (2S)-2-acetolactate + CO2</text>
        <dbReference type="Rhea" id="RHEA:25249"/>
        <dbReference type="ChEBI" id="CHEBI:15361"/>
        <dbReference type="ChEBI" id="CHEBI:15378"/>
        <dbReference type="ChEBI" id="CHEBI:16526"/>
        <dbReference type="ChEBI" id="CHEBI:58476"/>
        <dbReference type="EC" id="2.2.1.6"/>
    </reaction>
</comment>
<keyword evidence="6 8" id="KW-0100">Branched-chain amino acid biosynthesis</keyword>
<comment type="function">
    <text evidence="8">Catalyzes the conversion of 2 pyruvate molecules into acetolactate in the first common step of the biosynthetic pathway of the branched-amino acids such as leucine, isoleucine, and valine.</text>
</comment>
<dbReference type="Gene3D" id="3.30.70.260">
    <property type="match status" value="1"/>
</dbReference>
<dbReference type="PANTHER" id="PTHR30239">
    <property type="entry name" value="ACETOLACTATE SYNTHASE SMALL SUBUNIT"/>
    <property type="match status" value="1"/>
</dbReference>
<dbReference type="CDD" id="cd04878">
    <property type="entry name" value="ACT_AHAS"/>
    <property type="match status" value="1"/>
</dbReference>
<evidence type="ECO:0000259" key="9">
    <source>
        <dbReference type="PROSITE" id="PS51671"/>
    </source>
</evidence>
<dbReference type="InterPro" id="IPR002912">
    <property type="entry name" value="ACT_dom"/>
</dbReference>
<sequence length="175" mass="19569">MKPMKRVLTVTVNNNSGVLNRVTGLFAKRQFNIESITVGPTENPAVSKITFIVPMDDPAKMEQLVKQLQKQIDVLKVSDITDKSIVTRELALIKVQCPPPVRSEVYSIIEPFRATVIDMGKNNITVQVTGEPNKVEAFIELLKPYGIKDISRTGVTAFVREYQKQESAQLSILQL</sequence>
<dbReference type="InterPro" id="IPR054480">
    <property type="entry name" value="AHAS_small-like_ACT"/>
</dbReference>
<dbReference type="Pfam" id="PF10369">
    <property type="entry name" value="ALS_ss_C"/>
    <property type="match status" value="1"/>
</dbReference>
<dbReference type="InterPro" id="IPR027271">
    <property type="entry name" value="Acetolactate_synth/TF_NikR_C"/>
</dbReference>
<keyword evidence="11" id="KW-1185">Reference proteome</keyword>
<evidence type="ECO:0000256" key="3">
    <source>
        <dbReference type="ARBA" id="ARBA00006341"/>
    </source>
</evidence>
<evidence type="ECO:0000256" key="4">
    <source>
        <dbReference type="ARBA" id="ARBA00011744"/>
    </source>
</evidence>
<evidence type="ECO:0000256" key="5">
    <source>
        <dbReference type="ARBA" id="ARBA00022605"/>
    </source>
</evidence>
<name>A0ABQ4KMY7_9BACI</name>
<proteinExistence type="inferred from homology"/>
<keyword evidence="5 8" id="KW-0028">Amino-acid biosynthesis</keyword>
<dbReference type="Pfam" id="PF22629">
    <property type="entry name" value="ACT_AHAS_ss"/>
    <property type="match status" value="1"/>
</dbReference>
<dbReference type="InterPro" id="IPR019455">
    <property type="entry name" value="Acetolactate_synth_ssu_C"/>
</dbReference>
<dbReference type="NCBIfam" id="NF008864">
    <property type="entry name" value="PRK11895.1"/>
    <property type="match status" value="1"/>
</dbReference>
<evidence type="ECO:0000313" key="11">
    <source>
        <dbReference type="Proteomes" id="UP000679950"/>
    </source>
</evidence>
<dbReference type="Gene3D" id="3.30.70.1150">
    <property type="entry name" value="ACT-like. Chain A, domain 2"/>
    <property type="match status" value="1"/>
</dbReference>
<evidence type="ECO:0000313" key="10">
    <source>
        <dbReference type="EMBL" id="GIN59299.1"/>
    </source>
</evidence>
<gene>
    <name evidence="10" type="primary">ilvH</name>
    <name evidence="10" type="ORF">J8TS2_36180</name>
</gene>
<comment type="pathway">
    <text evidence="2 8">Amino-acid biosynthesis; L-valine biosynthesis; L-valine from pyruvate: step 1/4.</text>
</comment>
<evidence type="ECO:0000256" key="7">
    <source>
        <dbReference type="ARBA" id="ARBA00048670"/>
    </source>
</evidence>
<dbReference type="SUPFAM" id="SSF55021">
    <property type="entry name" value="ACT-like"/>
    <property type="match status" value="2"/>
</dbReference>
<comment type="caution">
    <text evidence="10">The sequence shown here is derived from an EMBL/GenBank/DDBJ whole genome shotgun (WGS) entry which is preliminary data.</text>
</comment>